<dbReference type="PANTHER" id="PTHR33741:SF5">
    <property type="entry name" value="TRANSMEMBRANE PROTEIN DDB_G0269096-RELATED"/>
    <property type="match status" value="1"/>
</dbReference>
<dbReference type="Pfam" id="PF04982">
    <property type="entry name" value="TM_HPP"/>
    <property type="match status" value="1"/>
</dbReference>
<accession>A0A250WQ38</accession>
<feature type="chain" id="PRO_5013100743" description="HPP transmembrane region domain-containing protein" evidence="2">
    <location>
        <begin position="25"/>
        <end position="160"/>
    </location>
</feature>
<feature type="transmembrane region" description="Helical" evidence="1">
    <location>
        <begin position="57"/>
        <end position="75"/>
    </location>
</feature>
<keyword evidence="2" id="KW-0732">Signal</keyword>
<dbReference type="InterPro" id="IPR058581">
    <property type="entry name" value="TM_HPP"/>
</dbReference>
<dbReference type="OrthoDB" id="2016548at2759"/>
<evidence type="ECO:0000313" key="4">
    <source>
        <dbReference type="EMBL" id="GAX72660.1"/>
    </source>
</evidence>
<feature type="signal peptide" evidence="2">
    <location>
        <begin position="1"/>
        <end position="24"/>
    </location>
</feature>
<gene>
    <name evidence="4" type="ORF">CEUSTIGMA_g116.t1</name>
</gene>
<evidence type="ECO:0000256" key="2">
    <source>
        <dbReference type="SAM" id="SignalP"/>
    </source>
</evidence>
<evidence type="ECO:0000259" key="3">
    <source>
        <dbReference type="Pfam" id="PF04982"/>
    </source>
</evidence>
<dbReference type="AlphaFoldDB" id="A0A250WQ38"/>
<dbReference type="Proteomes" id="UP000232323">
    <property type="component" value="Unassembled WGS sequence"/>
</dbReference>
<protein>
    <recommendedName>
        <fullName evidence="3">HPP transmembrane region domain-containing protein</fullName>
    </recommendedName>
</protein>
<organism evidence="4 5">
    <name type="scientific">Chlamydomonas eustigma</name>
    <dbReference type="NCBI Taxonomy" id="1157962"/>
    <lineage>
        <taxon>Eukaryota</taxon>
        <taxon>Viridiplantae</taxon>
        <taxon>Chlorophyta</taxon>
        <taxon>core chlorophytes</taxon>
        <taxon>Chlorophyceae</taxon>
        <taxon>CS clade</taxon>
        <taxon>Chlamydomonadales</taxon>
        <taxon>Chlamydomonadaceae</taxon>
        <taxon>Chlamydomonas</taxon>
    </lineage>
</organism>
<keyword evidence="1" id="KW-0472">Membrane</keyword>
<evidence type="ECO:0000256" key="1">
    <source>
        <dbReference type="SAM" id="Phobius"/>
    </source>
</evidence>
<reference evidence="4 5" key="1">
    <citation type="submission" date="2017-08" db="EMBL/GenBank/DDBJ databases">
        <title>Acidophilic green algal genome provides insights into adaptation to an acidic environment.</title>
        <authorList>
            <person name="Hirooka S."/>
            <person name="Hirose Y."/>
            <person name="Kanesaki Y."/>
            <person name="Higuchi S."/>
            <person name="Fujiwara T."/>
            <person name="Onuma R."/>
            <person name="Era A."/>
            <person name="Ohbayashi R."/>
            <person name="Uzuka A."/>
            <person name="Nozaki H."/>
            <person name="Yoshikawa H."/>
            <person name="Miyagishima S.Y."/>
        </authorList>
    </citation>
    <scope>NUCLEOTIDE SEQUENCE [LARGE SCALE GENOMIC DNA]</scope>
    <source>
        <strain evidence="4 5">NIES-2499</strain>
    </source>
</reference>
<keyword evidence="1" id="KW-1133">Transmembrane helix</keyword>
<keyword evidence="5" id="KW-1185">Reference proteome</keyword>
<dbReference type="STRING" id="1157962.A0A250WQ38"/>
<keyword evidence="1" id="KW-0812">Transmembrane</keyword>
<sequence>MTLTFIGVFTTLLILCAMTNFLSPYMDDVGWVVTSFGASAVNTFSAPESKLAQPWNVLGGQVIGAICGVAIRLALPDPWAWIAGPLATAVAAALMQLTRSVHPSAGGTALAIGLAPLGPWDGFQVVITVIFGSIMFILLGLIINNISPKRSYPSFWSPHS</sequence>
<feature type="domain" description="HPP transmembrane region" evidence="3">
    <location>
        <begin position="2"/>
        <end position="153"/>
    </location>
</feature>
<dbReference type="PANTHER" id="PTHR33741">
    <property type="entry name" value="TRANSMEMBRANE PROTEIN DDB_G0269096-RELATED"/>
    <property type="match status" value="1"/>
</dbReference>
<proteinExistence type="predicted"/>
<feature type="transmembrane region" description="Helical" evidence="1">
    <location>
        <begin position="123"/>
        <end position="143"/>
    </location>
</feature>
<dbReference type="InterPro" id="IPR007065">
    <property type="entry name" value="HPP"/>
</dbReference>
<name>A0A250WQ38_9CHLO</name>
<dbReference type="EMBL" id="BEGY01000001">
    <property type="protein sequence ID" value="GAX72660.1"/>
    <property type="molecule type" value="Genomic_DNA"/>
</dbReference>
<comment type="caution">
    <text evidence="4">The sequence shown here is derived from an EMBL/GenBank/DDBJ whole genome shotgun (WGS) entry which is preliminary data.</text>
</comment>
<evidence type="ECO:0000313" key="5">
    <source>
        <dbReference type="Proteomes" id="UP000232323"/>
    </source>
</evidence>